<dbReference type="Proteomes" id="UP000095286">
    <property type="component" value="Unplaced"/>
</dbReference>
<protein>
    <submittedName>
        <fullName evidence="2">BPI2 domain-containing protein</fullName>
    </submittedName>
</protein>
<organism evidence="1 2">
    <name type="scientific">Rhabditophanes sp. KR3021</name>
    <dbReference type="NCBI Taxonomy" id="114890"/>
    <lineage>
        <taxon>Eukaryota</taxon>
        <taxon>Metazoa</taxon>
        <taxon>Ecdysozoa</taxon>
        <taxon>Nematoda</taxon>
        <taxon>Chromadorea</taxon>
        <taxon>Rhabditida</taxon>
        <taxon>Tylenchina</taxon>
        <taxon>Panagrolaimomorpha</taxon>
        <taxon>Strongyloidoidea</taxon>
        <taxon>Alloionematidae</taxon>
        <taxon>Rhabditophanes</taxon>
    </lineage>
</organism>
<reference evidence="2" key="1">
    <citation type="submission" date="2016-11" db="UniProtKB">
        <authorList>
            <consortium name="WormBaseParasite"/>
        </authorList>
    </citation>
    <scope>IDENTIFICATION</scope>
    <source>
        <strain evidence="2">KR3021</strain>
    </source>
</reference>
<dbReference type="WBParaSite" id="RSKR_0000032000.1">
    <property type="protein sequence ID" value="RSKR_0000032000.1"/>
    <property type="gene ID" value="RSKR_0000032000"/>
</dbReference>
<accession>A0AC35TGL4</accession>
<evidence type="ECO:0000313" key="1">
    <source>
        <dbReference type="Proteomes" id="UP000095286"/>
    </source>
</evidence>
<evidence type="ECO:0000313" key="2">
    <source>
        <dbReference type="WBParaSite" id="RSKR_0000032000.1"/>
    </source>
</evidence>
<sequence>MCNLIKLLVLLVGTSSLVTSNPVALTVLKPQWEHVNIVANGNETSGIFFRISQKGVDYLTDLVEEAIPMLMERIHLPDFTVKIVSATENIIKTFDRPTIKTNFMNGKGVSVNLGLPKVFIMGDLVADLMIAVYKASYTLNITNLVIDMDVDIKREVNNSKTFVNVTKCAMTQNYANIVFYGEDGENINGIKNEIISTLEEQISTHICGLTYMLKGFLEAVVEESHKKRDRVDDSLVKKEPRFEEFLCSNKIYNEEEEGESDVEEEAHHNSTSNINISDWGIDLSLKYPITVSDKDLLFGIDAGALYLGESAQNVSKPQELNINILKDQMIGFIITEYVPNTFFDHIHKNGIGIISKELNENDAPKYLKKIIRAFCSTCKVLIKANLTDPIVTKITKNGIQVNVSGDFGVYFDRNAAQTNLISGDLTFETTLRPHIRHSRIFGDLALTAVDINFSKIGMNGLLANPLRKAVNFIIPKMFWPLLKKRLRFAIERKGIKLPTMCGVEFEKLHIEHQQHATVISSDLSIDIHHMVKAFKMFMEEKVQKKILQNEDLKGILRYY</sequence>
<proteinExistence type="predicted"/>
<name>A0AC35TGL4_9BILA</name>